<dbReference type="Pfam" id="PF01425">
    <property type="entry name" value="Amidase"/>
    <property type="match status" value="1"/>
</dbReference>
<name>A0ABU8KIS6_9HYPH</name>
<dbReference type="InterPro" id="IPR036928">
    <property type="entry name" value="AS_sf"/>
</dbReference>
<organism evidence="4 5">
    <name type="scientific">Mesorhizobium argentiipisi</name>
    <dbReference type="NCBI Taxonomy" id="3015175"/>
    <lineage>
        <taxon>Bacteria</taxon>
        <taxon>Pseudomonadati</taxon>
        <taxon>Pseudomonadota</taxon>
        <taxon>Alphaproteobacteria</taxon>
        <taxon>Hyphomicrobiales</taxon>
        <taxon>Phyllobacteriaceae</taxon>
        <taxon>Mesorhizobium</taxon>
    </lineage>
</organism>
<dbReference type="SUPFAM" id="SSF75304">
    <property type="entry name" value="Amidase signature (AS) enzymes"/>
    <property type="match status" value="1"/>
</dbReference>
<dbReference type="EMBL" id="JAPYKO010000016">
    <property type="protein sequence ID" value="MEI9404674.1"/>
    <property type="molecule type" value="Genomic_DNA"/>
</dbReference>
<comment type="function">
    <text evidence="1">Hydrolyzes indole-3-acetamide (IAM) into indole-3-acetic acid (IAA).</text>
</comment>
<dbReference type="Gene3D" id="3.90.1300.10">
    <property type="entry name" value="Amidase signature (AS) domain"/>
    <property type="match status" value="1"/>
</dbReference>
<dbReference type="RefSeq" id="WP_337094929.1">
    <property type="nucleotide sequence ID" value="NZ_JAPYKO010000016.1"/>
</dbReference>
<dbReference type="NCBIfam" id="NF005686">
    <property type="entry name" value="PRK07486.1"/>
    <property type="match status" value="1"/>
</dbReference>
<reference evidence="4 5" key="1">
    <citation type="submission" date="2022-12" db="EMBL/GenBank/DDBJ databases">
        <authorList>
            <person name="Muema E."/>
        </authorList>
    </citation>
    <scope>NUCLEOTIDE SEQUENCE [LARGE SCALE GENOMIC DNA]</scope>
    <source>
        <strain evidence="5">1330</strain>
    </source>
</reference>
<accession>A0ABU8KIS6</accession>
<comment type="caution">
    <text evidence="4">The sequence shown here is derived from an EMBL/GenBank/DDBJ whole genome shotgun (WGS) entry which is preliminary data.</text>
</comment>
<dbReference type="InterPro" id="IPR020556">
    <property type="entry name" value="Amidase_CS"/>
</dbReference>
<evidence type="ECO:0000256" key="1">
    <source>
        <dbReference type="ARBA" id="ARBA00003871"/>
    </source>
</evidence>
<dbReference type="InterPro" id="IPR023631">
    <property type="entry name" value="Amidase_dom"/>
</dbReference>
<dbReference type="PANTHER" id="PTHR11895:SF76">
    <property type="entry name" value="INDOLEACETAMIDE HYDROLASE"/>
    <property type="match status" value="1"/>
</dbReference>
<proteinExistence type="predicted"/>
<protein>
    <recommendedName>
        <fullName evidence="2">Indoleacetamide hydrolase</fullName>
    </recommendedName>
</protein>
<evidence type="ECO:0000313" key="4">
    <source>
        <dbReference type="EMBL" id="MEI9404674.1"/>
    </source>
</evidence>
<gene>
    <name evidence="4" type="ORF">O7A05_21280</name>
</gene>
<dbReference type="PANTHER" id="PTHR11895">
    <property type="entry name" value="TRANSAMIDASE"/>
    <property type="match status" value="1"/>
</dbReference>
<evidence type="ECO:0000313" key="5">
    <source>
        <dbReference type="Proteomes" id="UP001366503"/>
    </source>
</evidence>
<evidence type="ECO:0000256" key="2">
    <source>
        <dbReference type="ARBA" id="ARBA00021874"/>
    </source>
</evidence>
<dbReference type="InterPro" id="IPR000120">
    <property type="entry name" value="Amidase"/>
</dbReference>
<sequence length="483" mass="51541">MRPVTKHAVSPAGDICRLSAVELADGIRRRHFSVREVVGAFLDRIEAVNPQVNAIVSLRERADILAEADRADAHLARGGEAGSLFGLPIAIKDLALTKGLRTTFGSPIFADFIPDTDDFFVERIRKAGAIIIGKTNTPEFGLGSNTYNPVFGPTLNAFDPALTAGGSSGGAAVALALDMVPVADGSDFGGSLRNPAAYNNVYGFRPSQGLVPAGPDVDVFHSQMGVEGPMGRNIRDIALLLDEQAGYHPHAPLSHDKAGSFLDGLRTEASGGRIAWLGDLGGHLPTEPGVLDLCEAALARFADASFHSEALVPDVDFEALWQAFVTLRQASSGCGLKVHYDDPAKRGLLKPEAVWEVEQAMRLTAPQIHAATVRRTSWHRTLLTLFERFDLIALPTAQVFPFDVTTHWPPEVAGRAMDSYHRWMQVSAFATLGGCPALNVPAGFDERGRPMGMQLIGRARGDLAVLKAGAAYEATLPWAAGAA</sequence>
<keyword evidence="5" id="KW-1185">Reference proteome</keyword>
<evidence type="ECO:0000259" key="3">
    <source>
        <dbReference type="Pfam" id="PF01425"/>
    </source>
</evidence>
<dbReference type="Proteomes" id="UP001366503">
    <property type="component" value="Unassembled WGS sequence"/>
</dbReference>
<dbReference type="PROSITE" id="PS00571">
    <property type="entry name" value="AMIDASES"/>
    <property type="match status" value="1"/>
</dbReference>
<feature type="domain" description="Amidase" evidence="3">
    <location>
        <begin position="36"/>
        <end position="466"/>
    </location>
</feature>